<dbReference type="OrthoDB" id="1433828at2759"/>
<dbReference type="AlphaFoldDB" id="A0A371HKS4"/>
<comment type="caution">
    <text evidence="1">The sequence shown here is derived from an EMBL/GenBank/DDBJ whole genome shotgun (WGS) entry which is preliminary data.</text>
</comment>
<gene>
    <name evidence="1" type="ORF">CR513_13031</name>
</gene>
<organism evidence="1 2">
    <name type="scientific">Mucuna pruriens</name>
    <name type="common">Velvet bean</name>
    <name type="synonym">Dolichos pruriens</name>
    <dbReference type="NCBI Taxonomy" id="157652"/>
    <lineage>
        <taxon>Eukaryota</taxon>
        <taxon>Viridiplantae</taxon>
        <taxon>Streptophyta</taxon>
        <taxon>Embryophyta</taxon>
        <taxon>Tracheophyta</taxon>
        <taxon>Spermatophyta</taxon>
        <taxon>Magnoliopsida</taxon>
        <taxon>eudicotyledons</taxon>
        <taxon>Gunneridae</taxon>
        <taxon>Pentapetalae</taxon>
        <taxon>rosids</taxon>
        <taxon>fabids</taxon>
        <taxon>Fabales</taxon>
        <taxon>Fabaceae</taxon>
        <taxon>Papilionoideae</taxon>
        <taxon>50 kb inversion clade</taxon>
        <taxon>NPAAA clade</taxon>
        <taxon>indigoferoid/millettioid clade</taxon>
        <taxon>Phaseoleae</taxon>
        <taxon>Mucuna</taxon>
    </lineage>
</organism>
<dbReference type="Proteomes" id="UP000257109">
    <property type="component" value="Unassembled WGS sequence"/>
</dbReference>
<feature type="non-terminal residue" evidence="1">
    <location>
        <position position="1"/>
    </location>
</feature>
<dbReference type="InterPro" id="IPR043502">
    <property type="entry name" value="DNA/RNA_pol_sf"/>
</dbReference>
<evidence type="ECO:0000313" key="1">
    <source>
        <dbReference type="EMBL" id="RDY03393.1"/>
    </source>
</evidence>
<dbReference type="PANTHER" id="PTHR35046:SF9">
    <property type="entry name" value="RNA-DIRECTED DNA POLYMERASE"/>
    <property type="match status" value="1"/>
</dbReference>
<keyword evidence="2" id="KW-1185">Reference proteome</keyword>
<name>A0A371HKS4_MUCPR</name>
<reference evidence="1" key="1">
    <citation type="submission" date="2018-05" db="EMBL/GenBank/DDBJ databases">
        <title>Draft genome of Mucuna pruriens seed.</title>
        <authorList>
            <person name="Nnadi N.E."/>
            <person name="Vos R."/>
            <person name="Hasami M.H."/>
            <person name="Devisetty U.K."/>
            <person name="Aguiy J.C."/>
        </authorList>
    </citation>
    <scope>NUCLEOTIDE SEQUENCE [LARGE SCALE GENOMIC DNA]</scope>
    <source>
        <strain evidence="1">JCA_2017</strain>
    </source>
</reference>
<evidence type="ECO:0008006" key="3">
    <source>
        <dbReference type="Google" id="ProtNLM"/>
    </source>
</evidence>
<evidence type="ECO:0000313" key="2">
    <source>
        <dbReference type="Proteomes" id="UP000257109"/>
    </source>
</evidence>
<protein>
    <recommendedName>
        <fullName evidence="3">Reverse transcriptase RNase H-like domain-containing protein</fullName>
    </recommendedName>
</protein>
<dbReference type="SUPFAM" id="SSF56672">
    <property type="entry name" value="DNA/RNA polymerases"/>
    <property type="match status" value="1"/>
</dbReference>
<dbReference type="EMBL" id="QJKJ01002310">
    <property type="protein sequence ID" value="RDY03393.1"/>
    <property type="molecule type" value="Genomic_DNA"/>
</dbReference>
<dbReference type="PANTHER" id="PTHR35046">
    <property type="entry name" value="ZINC KNUCKLE (CCHC-TYPE) FAMILY PROTEIN"/>
    <property type="match status" value="1"/>
</dbReference>
<accession>A0A371HKS4</accession>
<sequence>MLTLINFHKSFELECDVSNVGVEEGYLIVFFSEKMKGAQLNYSTYNKSSILLFEPCSNHELLKYLKDQHKINKRHAKWVEFLEQFSHERKHIVVDALFKRHALLSMLETNILGFKSLKDLYSSSNMKVSYFTTKKFIFSDQNNRSLKLEIPSQM</sequence>
<proteinExistence type="predicted"/>